<dbReference type="GeneTree" id="ENSGT00390000015973"/>
<evidence type="ECO:0000256" key="5">
    <source>
        <dbReference type="ARBA" id="ARBA00023054"/>
    </source>
</evidence>
<feature type="compositionally biased region" description="Basic residues" evidence="7">
    <location>
        <begin position="1"/>
        <end position="20"/>
    </location>
</feature>
<dbReference type="PANTHER" id="PTHR14577:SF0">
    <property type="entry name" value="NUCLEOLAR PROTEIN 12"/>
    <property type="match status" value="1"/>
</dbReference>
<accession>A0A3P8V996</accession>
<evidence type="ECO:0000256" key="7">
    <source>
        <dbReference type="SAM" id="MobiDB-lite"/>
    </source>
</evidence>
<keyword evidence="4" id="KW-0699">rRNA-binding</keyword>
<dbReference type="FunCoup" id="A0A3P8V996">
    <property type="interactions" value="212"/>
</dbReference>
<keyword evidence="9" id="KW-1185">Reference proteome</keyword>
<evidence type="ECO:0000313" key="9">
    <source>
        <dbReference type="Proteomes" id="UP000265120"/>
    </source>
</evidence>
<organism evidence="8 9">
    <name type="scientific">Cynoglossus semilaevis</name>
    <name type="common">Tongue sole</name>
    <dbReference type="NCBI Taxonomy" id="244447"/>
    <lineage>
        <taxon>Eukaryota</taxon>
        <taxon>Metazoa</taxon>
        <taxon>Chordata</taxon>
        <taxon>Craniata</taxon>
        <taxon>Vertebrata</taxon>
        <taxon>Euteleostomi</taxon>
        <taxon>Actinopterygii</taxon>
        <taxon>Neopterygii</taxon>
        <taxon>Teleostei</taxon>
        <taxon>Neoteleostei</taxon>
        <taxon>Acanthomorphata</taxon>
        <taxon>Carangaria</taxon>
        <taxon>Pleuronectiformes</taxon>
        <taxon>Pleuronectoidei</taxon>
        <taxon>Cynoglossidae</taxon>
        <taxon>Cynoglossinae</taxon>
        <taxon>Cynoglossus</taxon>
    </lineage>
</organism>
<reference evidence="8" key="2">
    <citation type="submission" date="2025-08" db="UniProtKB">
        <authorList>
            <consortium name="Ensembl"/>
        </authorList>
    </citation>
    <scope>IDENTIFICATION</scope>
</reference>
<reference evidence="8" key="3">
    <citation type="submission" date="2025-09" db="UniProtKB">
        <authorList>
            <consortium name="Ensembl"/>
        </authorList>
    </citation>
    <scope>IDENTIFICATION</scope>
</reference>
<dbReference type="Proteomes" id="UP000265120">
    <property type="component" value="Chromosome 17"/>
</dbReference>
<dbReference type="InParanoid" id="A0A3P8V996"/>
<protein>
    <recommendedName>
        <fullName evidence="3">Nucleolar protein 12</fullName>
    </recommendedName>
</protein>
<evidence type="ECO:0000256" key="4">
    <source>
        <dbReference type="ARBA" id="ARBA00022730"/>
    </source>
</evidence>
<dbReference type="GO" id="GO:0019843">
    <property type="term" value="F:rRNA binding"/>
    <property type="evidence" value="ECO:0007669"/>
    <property type="project" value="UniProtKB-KW"/>
</dbReference>
<comment type="subcellular location">
    <subcellularLocation>
        <location evidence="1">Nucleus</location>
        <location evidence="1">Nucleolus</location>
    </subcellularLocation>
</comment>
<evidence type="ECO:0000256" key="1">
    <source>
        <dbReference type="ARBA" id="ARBA00004604"/>
    </source>
</evidence>
<keyword evidence="4" id="KW-0694">RNA-binding</keyword>
<proteinExistence type="inferred from homology"/>
<name>A0A3P8V996_CYNSE</name>
<dbReference type="KEGG" id="csem:103393365"/>
<dbReference type="OrthoDB" id="551633at2759"/>
<evidence type="ECO:0000256" key="6">
    <source>
        <dbReference type="ARBA" id="ARBA00023242"/>
    </source>
</evidence>
<evidence type="ECO:0000313" key="8">
    <source>
        <dbReference type="Ensembl" id="ENSCSEP00000011037.1"/>
    </source>
</evidence>
<dbReference type="RefSeq" id="XP_008328529.1">
    <property type="nucleotide sequence ID" value="XM_008330307.3"/>
</dbReference>
<evidence type="ECO:0000256" key="2">
    <source>
        <dbReference type="ARBA" id="ARBA00007175"/>
    </source>
</evidence>
<dbReference type="CTD" id="79159"/>
<keyword evidence="5" id="KW-0175">Coiled coil</keyword>
<sequence>MKNNKKHNNGPKKAKFKPGSKKRENKCIVTFNDNDREEYLTGFHKRKVQRRKVALAEIRKKIKDEQIKVREERHKEYVKMLKERTEALNESEDELDDVIISTSESMQYDHPNHTVTVTTISDLDLSATHLLDSAANQDKGPSEEQGEEEKEKTAAMPRKAGTPVMNNKIRSLMSSLNRYTTKRKRKGKQEGRRGHGSRTDGKHSGAELKKKKGTSGMFERRRRTGQRERQQD</sequence>
<dbReference type="Pfam" id="PF09805">
    <property type="entry name" value="Nop25"/>
    <property type="match status" value="1"/>
</dbReference>
<comment type="similarity">
    <text evidence="2">Belongs to the RRP17 family.</text>
</comment>
<keyword evidence="6" id="KW-0539">Nucleus</keyword>
<dbReference type="GeneID" id="103393365"/>
<dbReference type="OMA" id="PTEXISS"/>
<reference evidence="8 9" key="1">
    <citation type="journal article" date="2014" name="Nat. Genet.">
        <title>Whole-genome sequence of a flatfish provides insights into ZW sex chromosome evolution and adaptation to a benthic lifestyle.</title>
        <authorList>
            <person name="Chen S."/>
            <person name="Zhang G."/>
            <person name="Shao C."/>
            <person name="Huang Q."/>
            <person name="Liu G."/>
            <person name="Zhang P."/>
            <person name="Song W."/>
            <person name="An N."/>
            <person name="Chalopin D."/>
            <person name="Volff J.N."/>
            <person name="Hong Y."/>
            <person name="Li Q."/>
            <person name="Sha Z."/>
            <person name="Zhou H."/>
            <person name="Xie M."/>
            <person name="Yu Q."/>
            <person name="Liu Y."/>
            <person name="Xiang H."/>
            <person name="Wang N."/>
            <person name="Wu K."/>
            <person name="Yang C."/>
            <person name="Zhou Q."/>
            <person name="Liao X."/>
            <person name="Yang L."/>
            <person name="Hu Q."/>
            <person name="Zhang J."/>
            <person name="Meng L."/>
            <person name="Jin L."/>
            <person name="Tian Y."/>
            <person name="Lian J."/>
            <person name="Yang J."/>
            <person name="Miao G."/>
            <person name="Liu S."/>
            <person name="Liang Z."/>
            <person name="Yan F."/>
            <person name="Li Y."/>
            <person name="Sun B."/>
            <person name="Zhang H."/>
            <person name="Zhang J."/>
            <person name="Zhu Y."/>
            <person name="Du M."/>
            <person name="Zhao Y."/>
            <person name="Schartl M."/>
            <person name="Tang Q."/>
            <person name="Wang J."/>
        </authorList>
    </citation>
    <scope>NUCLEOTIDE SEQUENCE</scope>
</reference>
<dbReference type="PANTHER" id="PTHR14577">
    <property type="entry name" value="NUCLEOLAR PROTEIN 12"/>
    <property type="match status" value="1"/>
</dbReference>
<feature type="region of interest" description="Disordered" evidence="7">
    <location>
        <begin position="1"/>
        <end position="25"/>
    </location>
</feature>
<dbReference type="InterPro" id="IPR019186">
    <property type="entry name" value="Nucleolar_protein_12"/>
</dbReference>
<dbReference type="STRING" id="244447.ENSCSEP00000011037"/>
<feature type="region of interest" description="Disordered" evidence="7">
    <location>
        <begin position="129"/>
        <end position="232"/>
    </location>
</feature>
<evidence type="ECO:0000256" key="3">
    <source>
        <dbReference type="ARBA" id="ARBA00015520"/>
    </source>
</evidence>
<feature type="compositionally biased region" description="Polar residues" evidence="7">
    <location>
        <begin position="164"/>
        <end position="179"/>
    </location>
</feature>
<dbReference type="AlphaFoldDB" id="A0A3P8V996"/>
<dbReference type="GO" id="GO:0005730">
    <property type="term" value="C:nucleolus"/>
    <property type="evidence" value="ECO:0007669"/>
    <property type="project" value="UniProtKB-SubCell"/>
</dbReference>
<feature type="compositionally biased region" description="Basic and acidic residues" evidence="7">
    <location>
        <begin position="188"/>
        <end position="208"/>
    </location>
</feature>
<dbReference type="Ensembl" id="ENSCSET00000011171.1">
    <property type="protein sequence ID" value="ENSCSEP00000011037.1"/>
    <property type="gene ID" value="ENSCSEG00000007082.1"/>
</dbReference>